<dbReference type="PROSITE" id="PS00189">
    <property type="entry name" value="LIPOYL"/>
    <property type="match status" value="1"/>
</dbReference>
<gene>
    <name evidence="5" type="ORF">ACFQ4E_04015</name>
</gene>
<evidence type="ECO:0000256" key="2">
    <source>
        <dbReference type="ARBA" id="ARBA00022823"/>
    </source>
</evidence>
<feature type="non-terminal residue" evidence="5">
    <location>
        <position position="100"/>
    </location>
</feature>
<dbReference type="InterPro" id="IPR003016">
    <property type="entry name" value="2-oxoA_DH_lipoyl-BS"/>
</dbReference>
<evidence type="ECO:0000313" key="6">
    <source>
        <dbReference type="Proteomes" id="UP001597135"/>
    </source>
</evidence>
<name>A0ABW3ZEG4_9RHOB</name>
<evidence type="ECO:0000313" key="5">
    <source>
        <dbReference type="EMBL" id="MFD1341577.1"/>
    </source>
</evidence>
<feature type="region of interest" description="Disordered" evidence="3">
    <location>
        <begin position="80"/>
        <end position="100"/>
    </location>
</feature>
<dbReference type="InterPro" id="IPR000089">
    <property type="entry name" value="Biotin_lipoyl"/>
</dbReference>
<feature type="compositionally biased region" description="Basic and acidic residues" evidence="3">
    <location>
        <begin position="89"/>
        <end position="100"/>
    </location>
</feature>
<accession>A0ABW3ZEG4</accession>
<keyword evidence="2" id="KW-0450">Lipoyl</keyword>
<proteinExistence type="predicted"/>
<dbReference type="SUPFAM" id="SSF51230">
    <property type="entry name" value="Single hybrid motif"/>
    <property type="match status" value="1"/>
</dbReference>
<dbReference type="EMBL" id="JBHTMU010000004">
    <property type="protein sequence ID" value="MFD1341577.1"/>
    <property type="molecule type" value="Genomic_DNA"/>
</dbReference>
<protein>
    <submittedName>
        <fullName evidence="5">Biotin/lipoyl-containing protein</fullName>
    </submittedName>
</protein>
<dbReference type="Pfam" id="PF00364">
    <property type="entry name" value="Biotin_lipoyl"/>
    <property type="match status" value="1"/>
</dbReference>
<evidence type="ECO:0000256" key="1">
    <source>
        <dbReference type="ARBA" id="ARBA00001938"/>
    </source>
</evidence>
<dbReference type="PROSITE" id="PS50968">
    <property type="entry name" value="BIOTINYL_LIPOYL"/>
    <property type="match status" value="1"/>
</dbReference>
<keyword evidence="6" id="KW-1185">Reference proteome</keyword>
<dbReference type="InterPro" id="IPR011053">
    <property type="entry name" value="Single_hybrid_motif"/>
</dbReference>
<organism evidence="5 6">
    <name type="scientific">Litorisediminicola beolgyonensis</name>
    <dbReference type="NCBI Taxonomy" id="1173614"/>
    <lineage>
        <taxon>Bacteria</taxon>
        <taxon>Pseudomonadati</taxon>
        <taxon>Pseudomonadota</taxon>
        <taxon>Alphaproteobacteria</taxon>
        <taxon>Rhodobacterales</taxon>
        <taxon>Paracoccaceae</taxon>
        <taxon>Litorisediminicola</taxon>
    </lineage>
</organism>
<comment type="cofactor">
    <cofactor evidence="1">
        <name>(R)-lipoate</name>
        <dbReference type="ChEBI" id="CHEBI:83088"/>
    </cofactor>
</comment>
<dbReference type="Gene3D" id="2.40.50.100">
    <property type="match status" value="1"/>
</dbReference>
<dbReference type="InterPro" id="IPR045257">
    <property type="entry name" value="E2/Pdx1"/>
</dbReference>
<dbReference type="PANTHER" id="PTHR23151">
    <property type="entry name" value="DIHYDROLIPOAMIDE ACETYL/SUCCINYL-TRANSFERASE-RELATED"/>
    <property type="match status" value="1"/>
</dbReference>
<feature type="domain" description="Lipoyl-binding" evidence="4">
    <location>
        <begin position="4"/>
        <end position="80"/>
    </location>
</feature>
<dbReference type="PANTHER" id="PTHR23151:SF90">
    <property type="entry name" value="DIHYDROLIPOYLLYSINE-RESIDUE ACETYLTRANSFERASE COMPONENT OF PYRUVATE DEHYDROGENASE COMPLEX, MITOCHONDRIAL-RELATED"/>
    <property type="match status" value="1"/>
</dbReference>
<sequence length="100" mass="10370">MSEPAQIRMPALSPGMEEGRLARWLVREGDRVEAGDVIAEIETDKATLEFETEEGGVIGALLVAAGTSGIKVDTPIAELGSGAAARTPSADRSEPRPAAP</sequence>
<dbReference type="Proteomes" id="UP001597135">
    <property type="component" value="Unassembled WGS sequence"/>
</dbReference>
<comment type="caution">
    <text evidence="5">The sequence shown here is derived from an EMBL/GenBank/DDBJ whole genome shotgun (WGS) entry which is preliminary data.</text>
</comment>
<dbReference type="RefSeq" id="WP_386801633.1">
    <property type="nucleotide sequence ID" value="NZ_JBHTMU010000004.1"/>
</dbReference>
<dbReference type="CDD" id="cd06849">
    <property type="entry name" value="lipoyl_domain"/>
    <property type="match status" value="1"/>
</dbReference>
<reference evidence="6" key="1">
    <citation type="journal article" date="2019" name="Int. J. Syst. Evol. Microbiol.">
        <title>The Global Catalogue of Microorganisms (GCM) 10K type strain sequencing project: providing services to taxonomists for standard genome sequencing and annotation.</title>
        <authorList>
            <consortium name="The Broad Institute Genomics Platform"/>
            <consortium name="The Broad Institute Genome Sequencing Center for Infectious Disease"/>
            <person name="Wu L."/>
            <person name="Ma J."/>
        </authorList>
    </citation>
    <scope>NUCLEOTIDE SEQUENCE [LARGE SCALE GENOMIC DNA]</scope>
    <source>
        <strain evidence="6">CCUG 62953</strain>
    </source>
</reference>
<evidence type="ECO:0000259" key="4">
    <source>
        <dbReference type="PROSITE" id="PS50968"/>
    </source>
</evidence>
<evidence type="ECO:0000256" key="3">
    <source>
        <dbReference type="SAM" id="MobiDB-lite"/>
    </source>
</evidence>